<name>Q9NF35_DROME</name>
<dbReference type="ExpressionAtlas" id="Q9NF35">
    <property type="expression patterns" value="baseline"/>
</dbReference>
<evidence type="ECO:0000256" key="1">
    <source>
        <dbReference type="SAM" id="MobiDB-lite"/>
    </source>
</evidence>
<sequence length="373" mass="39875">MDTTTANSNWQLANSNWQLATCNLQLATCKSLAHATMPLKCFQGSASQMLLLAGALSCFALVKTAAAACCQLREIGRVVERYKSLAGNAAVLIKARRSPGKVQMLCHRHIHIHCQLFLLQLLVMPLLQGSPVSSPEIASKGSKSPNGLPQVQQQQQQQQEAHLNSLSAYASGYDMAQNQAQVQNQLQGQIPSQTDPAFKPSYKMPEMETNFTPMQTAGTPSVSSLPSTPMLMQYLPAQAIQDGSGNSVQYLQLIPTRPIIVPISPYLSAAAAASGSQPAISAGAQPDFGGRTATVLSALPPNYAALQGYASGSINPAAAFRNTYRINREAKDKHFPPSFSLNLNEYLPAASLGLTGGHDASVNSPHVYLRTRS</sequence>
<accession>Q9NF35</accession>
<dbReference type="VEuPathDB" id="VectorBase:FBgn0040361"/>
<feature type="region of interest" description="Disordered" evidence="1">
    <location>
        <begin position="134"/>
        <end position="161"/>
    </location>
</feature>
<reference evidence="2" key="2">
    <citation type="submission" date="1999-12" db="EMBL/GenBank/DDBJ databases">
        <authorList>
            <person name="Benos P."/>
        </authorList>
    </citation>
    <scope>NUCLEOTIDE SEQUENCE</scope>
</reference>
<proteinExistence type="predicted"/>
<dbReference type="IntAct" id="Q9NF35">
    <property type="interactions" value="5"/>
</dbReference>
<gene>
    <name evidence="2" type="primary">EG:BACR42I17.5</name>
    <name evidence="3" type="ORF">CG14627</name>
</gene>
<dbReference type="FlyBase" id="FBgn0040361">
    <property type="gene designation" value="CG14627"/>
</dbReference>
<evidence type="ECO:0000313" key="2">
    <source>
        <dbReference type="EMBL" id="CAB58081.1"/>
    </source>
</evidence>
<feature type="compositionally biased region" description="Low complexity" evidence="1">
    <location>
        <begin position="150"/>
        <end position="159"/>
    </location>
</feature>
<reference evidence="2" key="1">
    <citation type="submission" date="1999-10" db="EMBL/GenBank/DDBJ databases">
        <title>Sequencing the distal X chromosome of Drosophila melanogaster.</title>
        <authorList>
            <person name="Papagiannakis G."/>
            <person name="Spanos L."/>
            <person name="Bolshakov V."/>
            <person name="Siden-Kiamos I."/>
            <person name="Louis C."/>
        </authorList>
    </citation>
    <scope>NUCLEOTIDE SEQUENCE</scope>
</reference>
<dbReference type="Bgee" id="FBgn0040361">
    <property type="expression patterns" value="Expressed in spermatocyte cyst cell (Drosophila) in testis and 3 other cell types or tissues"/>
</dbReference>
<dbReference type="HOGENOM" id="CLU_940961_0_0_1"/>
<protein>
    <submittedName>
        <fullName evidence="2">EG:BACR42I17.5 protein</fullName>
    </submittedName>
</protein>
<dbReference type="EMBL" id="AL121806">
    <property type="protein sequence ID" value="CAB58081.1"/>
    <property type="molecule type" value="Genomic_DNA"/>
</dbReference>
<dbReference type="AlphaFoldDB" id="Q9NF35"/>
<evidence type="ECO:0000313" key="3">
    <source>
        <dbReference type="FlyBase" id="FBgn0040361"/>
    </source>
</evidence>
<dbReference type="AGR" id="FB:FBgn0040361"/>
<dbReference type="OrthoDB" id="7973539at2759"/>
<organism evidence="2">
    <name type="scientific">Drosophila melanogaster</name>
    <name type="common">Fruit fly</name>
    <dbReference type="NCBI Taxonomy" id="7227"/>
    <lineage>
        <taxon>Eukaryota</taxon>
        <taxon>Metazoa</taxon>
        <taxon>Ecdysozoa</taxon>
        <taxon>Arthropoda</taxon>
        <taxon>Hexapoda</taxon>
        <taxon>Insecta</taxon>
        <taxon>Pterygota</taxon>
        <taxon>Neoptera</taxon>
        <taxon>Endopterygota</taxon>
        <taxon>Diptera</taxon>
        <taxon>Brachycera</taxon>
        <taxon>Muscomorpha</taxon>
        <taxon>Ephydroidea</taxon>
        <taxon>Drosophilidae</taxon>
        <taxon>Drosophila</taxon>
        <taxon>Sophophora</taxon>
    </lineage>
</organism>